<organism evidence="2 3">
    <name type="scientific">Fusarium beomiforme</name>
    <dbReference type="NCBI Taxonomy" id="44412"/>
    <lineage>
        <taxon>Eukaryota</taxon>
        <taxon>Fungi</taxon>
        <taxon>Dikarya</taxon>
        <taxon>Ascomycota</taxon>
        <taxon>Pezizomycotina</taxon>
        <taxon>Sordariomycetes</taxon>
        <taxon>Hypocreomycetidae</taxon>
        <taxon>Hypocreales</taxon>
        <taxon>Nectriaceae</taxon>
        <taxon>Fusarium</taxon>
        <taxon>Fusarium burgessii species complex</taxon>
    </lineage>
</organism>
<dbReference type="EMBL" id="PVQB02000256">
    <property type="protein sequence ID" value="KAF4339906.1"/>
    <property type="molecule type" value="Genomic_DNA"/>
</dbReference>
<reference evidence="2" key="2">
    <citation type="submission" date="2020-02" db="EMBL/GenBank/DDBJ databases">
        <title>Identification and distribution of gene clusters putatively required for synthesis of sphingolipid metabolism inhibitors in phylogenetically diverse species of the filamentous fungus Fusarium.</title>
        <authorList>
            <person name="Kim H.-S."/>
            <person name="Busman M."/>
            <person name="Brown D.W."/>
            <person name="Divon H."/>
            <person name="Uhlig S."/>
            <person name="Proctor R.H."/>
        </authorList>
    </citation>
    <scope>NUCLEOTIDE SEQUENCE</scope>
    <source>
        <strain evidence="2">NRRL 25174</strain>
    </source>
</reference>
<accession>A0A9P5AJI9</accession>
<evidence type="ECO:0000256" key="1">
    <source>
        <dbReference type="SAM" id="MobiDB-lite"/>
    </source>
</evidence>
<dbReference type="AlphaFoldDB" id="A0A9P5AJI9"/>
<gene>
    <name evidence="2" type="ORF">FBEOM_6204</name>
</gene>
<keyword evidence="3" id="KW-1185">Reference proteome</keyword>
<reference evidence="2" key="1">
    <citation type="journal article" date="2017" name="Mycologia">
        <title>Fusarium algeriense, sp. nov., a novel toxigenic crown rot pathogen of durum wheat from Algeria is nested in the Fusarium burgessii species complex.</title>
        <authorList>
            <person name="Laraba I."/>
            <person name="Keddad A."/>
            <person name="Boureghda H."/>
            <person name="Abdallah N."/>
            <person name="Vaughan M.M."/>
            <person name="Proctor R.H."/>
            <person name="Busman M."/>
            <person name="O'Donnell K."/>
        </authorList>
    </citation>
    <scope>NUCLEOTIDE SEQUENCE</scope>
    <source>
        <strain evidence="2">NRRL 25174</strain>
    </source>
</reference>
<sequence length="521" mass="58695">MAENKKHTFINYDPSNPRPTRPQRQVVSTYIGKHFRNRSAPLRRKASISATAQGQTPSNARGAALRILQPAGSQVSESQAHLLISVGGEERGLSSAQSGSNSLPLLRPVVECFVPDYPTEHRKRVFDVLDFHIHYLAARLTHWGTGPSPFLRCWVQMVCGDMTLFDSVAAFTHGVRITTLENQVAPSATMLWHKMRAIKGLQAKISADAEDRETTWRASETILATFYLREGAARFGYESEYKSHCLGLFRMMQLRGDIASGCLKDLYVIQAVGLVEGTEMASQLRNGVDSHDGESTSRDARAIATTGAGSTETELQYPHQVLHHDDPLWEKINAAPAGFHDLIMLGHLSTGFIRLLDELLRSIHREQLHRHSGMTEARERQTQMVKQARMLEKASNNVVERLACLGVSMFLTRRTARMQMFPETTLIDKLATLGRQMMFYDSAGTSSYNELMIWVTLVGVEIATTAGAVLKQRADQTAREFLFQERHIKSWDDVERIARRYLWDESSLPAWKEYWMSCKGI</sequence>
<proteinExistence type="predicted"/>
<evidence type="ECO:0000313" key="3">
    <source>
        <dbReference type="Proteomes" id="UP000730481"/>
    </source>
</evidence>
<feature type="region of interest" description="Disordered" evidence="1">
    <location>
        <begin position="1"/>
        <end position="24"/>
    </location>
</feature>
<evidence type="ECO:0000313" key="2">
    <source>
        <dbReference type="EMBL" id="KAF4339906.1"/>
    </source>
</evidence>
<name>A0A9P5AJI9_9HYPO</name>
<dbReference type="OrthoDB" id="4159781at2759"/>
<dbReference type="Proteomes" id="UP000730481">
    <property type="component" value="Unassembled WGS sequence"/>
</dbReference>
<protein>
    <recommendedName>
        <fullName evidence="4">Transcription factor</fullName>
    </recommendedName>
</protein>
<evidence type="ECO:0008006" key="4">
    <source>
        <dbReference type="Google" id="ProtNLM"/>
    </source>
</evidence>
<comment type="caution">
    <text evidence="2">The sequence shown here is derived from an EMBL/GenBank/DDBJ whole genome shotgun (WGS) entry which is preliminary data.</text>
</comment>